<dbReference type="GO" id="GO:0003677">
    <property type="term" value="F:DNA binding"/>
    <property type="evidence" value="ECO:0007669"/>
    <property type="project" value="UniProtKB-KW"/>
</dbReference>
<dbReference type="Pfam" id="PF00717">
    <property type="entry name" value="Peptidase_S24"/>
    <property type="match status" value="1"/>
</dbReference>
<protein>
    <submittedName>
        <fullName evidence="2">Xre family DNA-binding protein</fullName>
    </submittedName>
</protein>
<dbReference type="Gene3D" id="1.10.260.40">
    <property type="entry name" value="lambda repressor-like DNA-binding domains"/>
    <property type="match status" value="1"/>
</dbReference>
<dbReference type="InterPro" id="IPR010982">
    <property type="entry name" value="Lambda_DNA-bd_dom_sf"/>
</dbReference>
<name>A0A0R2EBF6_9LACO</name>
<evidence type="ECO:0000313" key="3">
    <source>
        <dbReference type="Proteomes" id="UP000050898"/>
    </source>
</evidence>
<dbReference type="InterPro" id="IPR050077">
    <property type="entry name" value="LexA_repressor"/>
</dbReference>
<dbReference type="PANTHER" id="PTHR33516:SF2">
    <property type="entry name" value="LEXA REPRESSOR-RELATED"/>
    <property type="match status" value="1"/>
</dbReference>
<dbReference type="InterPro" id="IPR039418">
    <property type="entry name" value="LexA-like"/>
</dbReference>
<evidence type="ECO:0000259" key="1">
    <source>
        <dbReference type="PROSITE" id="PS50943"/>
    </source>
</evidence>
<dbReference type="Proteomes" id="UP000050898">
    <property type="component" value="Unassembled WGS sequence"/>
</dbReference>
<organism evidence="2 3">
    <name type="scientific">Liquorilactobacillus mali KCTC 3596 = DSM 20444</name>
    <dbReference type="NCBI Taxonomy" id="1046596"/>
    <lineage>
        <taxon>Bacteria</taxon>
        <taxon>Bacillati</taxon>
        <taxon>Bacillota</taxon>
        <taxon>Bacilli</taxon>
        <taxon>Lactobacillales</taxon>
        <taxon>Lactobacillaceae</taxon>
        <taxon>Liquorilactobacillus</taxon>
    </lineage>
</organism>
<dbReference type="RefSeq" id="WP_010078040.1">
    <property type="nucleotide sequence ID" value="NZ_AYYH01000030.1"/>
</dbReference>
<dbReference type="PANTHER" id="PTHR33516">
    <property type="entry name" value="LEXA REPRESSOR"/>
    <property type="match status" value="1"/>
</dbReference>
<dbReference type="EMBL" id="AYYH01000030">
    <property type="protein sequence ID" value="KRN09252.1"/>
    <property type="molecule type" value="Genomic_DNA"/>
</dbReference>
<dbReference type="InterPro" id="IPR036286">
    <property type="entry name" value="LexA/Signal_pep-like_sf"/>
</dbReference>
<dbReference type="Pfam" id="PF01381">
    <property type="entry name" value="HTH_3"/>
    <property type="match status" value="1"/>
</dbReference>
<sequence>MKNNTEVIETIIRLSHEQSLSISEVARRTKMAKSAVSKYFNKTRSFPLNRIGQFAKALGVTPEELLGVPSNLHPITRTVKIPVLGVIACGDPIMAEENIDSYIEEPKETLPNGKLFYLRAKGRSMTPTIPDGANVLIRQQPDVEDGEIAAVLLTNENEATLKRIKHSKNIILLIPDNPEYQPIVSSGENPIRILGKALRYVSKL</sequence>
<reference evidence="2 3" key="1">
    <citation type="journal article" date="2015" name="Genome Announc.">
        <title>Expanding the biotechnology potential of lactobacilli through comparative genomics of 213 strains and associated genera.</title>
        <authorList>
            <person name="Sun Z."/>
            <person name="Harris H.M."/>
            <person name="McCann A."/>
            <person name="Guo C."/>
            <person name="Argimon S."/>
            <person name="Zhang W."/>
            <person name="Yang X."/>
            <person name="Jeffery I.B."/>
            <person name="Cooney J.C."/>
            <person name="Kagawa T.F."/>
            <person name="Liu W."/>
            <person name="Song Y."/>
            <person name="Salvetti E."/>
            <person name="Wrobel A."/>
            <person name="Rasinkangas P."/>
            <person name="Parkhill J."/>
            <person name="Rea M.C."/>
            <person name="O'Sullivan O."/>
            <person name="Ritari J."/>
            <person name="Douillard F.P."/>
            <person name="Paul Ross R."/>
            <person name="Yang R."/>
            <person name="Briner A.E."/>
            <person name="Felis G.E."/>
            <person name="de Vos W.M."/>
            <person name="Barrangou R."/>
            <person name="Klaenhammer T.R."/>
            <person name="Caufield P.W."/>
            <person name="Cui Y."/>
            <person name="Zhang H."/>
            <person name="O'Toole P.W."/>
        </authorList>
    </citation>
    <scope>NUCLEOTIDE SEQUENCE [LARGE SCALE GENOMIC DNA]</scope>
    <source>
        <strain evidence="2 3">DSM 20444</strain>
    </source>
</reference>
<dbReference type="AlphaFoldDB" id="A0A0R2EBF6"/>
<dbReference type="Gene3D" id="2.10.109.10">
    <property type="entry name" value="Umud Fragment, subunit A"/>
    <property type="match status" value="1"/>
</dbReference>
<gene>
    <name evidence="2" type="ORF">FD00_GL001308</name>
</gene>
<dbReference type="InterPro" id="IPR015927">
    <property type="entry name" value="Peptidase_S24_S26A/B/C"/>
</dbReference>
<dbReference type="SUPFAM" id="SSF51306">
    <property type="entry name" value="LexA/Signal peptidase"/>
    <property type="match status" value="1"/>
</dbReference>
<proteinExistence type="predicted"/>
<accession>A0A0R2EBF6</accession>
<dbReference type="PATRIC" id="fig|1046596.6.peg.1390"/>
<comment type="caution">
    <text evidence="2">The sequence shown here is derived from an EMBL/GenBank/DDBJ whole genome shotgun (WGS) entry which is preliminary data.</text>
</comment>
<dbReference type="OrthoDB" id="2475196at2"/>
<dbReference type="InterPro" id="IPR001387">
    <property type="entry name" value="Cro/C1-type_HTH"/>
</dbReference>
<evidence type="ECO:0000313" key="2">
    <source>
        <dbReference type="EMBL" id="KRN09252.1"/>
    </source>
</evidence>
<dbReference type="GeneID" id="98317514"/>
<dbReference type="CDD" id="cd00093">
    <property type="entry name" value="HTH_XRE"/>
    <property type="match status" value="1"/>
</dbReference>
<dbReference type="SMART" id="SM00530">
    <property type="entry name" value="HTH_XRE"/>
    <property type="match status" value="1"/>
</dbReference>
<dbReference type="CDD" id="cd06529">
    <property type="entry name" value="S24_LexA-like"/>
    <property type="match status" value="1"/>
</dbReference>
<feature type="domain" description="HTH cro/C1-type" evidence="1">
    <location>
        <begin position="11"/>
        <end position="65"/>
    </location>
</feature>
<keyword evidence="3" id="KW-1185">Reference proteome</keyword>
<dbReference type="SUPFAM" id="SSF47413">
    <property type="entry name" value="lambda repressor-like DNA-binding domains"/>
    <property type="match status" value="1"/>
</dbReference>
<keyword evidence="2" id="KW-0238">DNA-binding</keyword>
<dbReference type="PROSITE" id="PS50943">
    <property type="entry name" value="HTH_CROC1"/>
    <property type="match status" value="1"/>
</dbReference>